<evidence type="ECO:0000256" key="5">
    <source>
        <dbReference type="ARBA" id="ARBA00022840"/>
    </source>
</evidence>
<evidence type="ECO:0000256" key="8">
    <source>
        <dbReference type="SAM" id="MobiDB-lite"/>
    </source>
</evidence>
<comment type="caution">
    <text evidence="9">The sequence shown here is derived from an EMBL/GenBank/DDBJ whole genome shotgun (WGS) entry which is preliminary data.</text>
</comment>
<dbReference type="SUPFAM" id="SSF54849">
    <property type="entry name" value="GroEL-intermediate domain like"/>
    <property type="match status" value="1"/>
</dbReference>
<evidence type="ECO:0000256" key="2">
    <source>
        <dbReference type="ARBA" id="ARBA00008020"/>
    </source>
</evidence>
<dbReference type="InterPro" id="IPR027409">
    <property type="entry name" value="GroEL-like_apical_dom_sf"/>
</dbReference>
<keyword evidence="10" id="KW-1185">Reference proteome</keyword>
<gene>
    <name evidence="9" type="ORF">HPG69_004367</name>
</gene>
<evidence type="ECO:0000256" key="4">
    <source>
        <dbReference type="ARBA" id="ARBA00022741"/>
    </source>
</evidence>
<keyword evidence="6 7" id="KW-0143">Chaperone</keyword>
<dbReference type="Proteomes" id="UP000551758">
    <property type="component" value="Unassembled WGS sequence"/>
</dbReference>
<evidence type="ECO:0008006" key="11">
    <source>
        <dbReference type="Google" id="ProtNLM"/>
    </source>
</evidence>
<evidence type="ECO:0000256" key="1">
    <source>
        <dbReference type="ARBA" id="ARBA00004496"/>
    </source>
</evidence>
<dbReference type="EMBL" id="JACDTQ010003959">
    <property type="protein sequence ID" value="KAF5911446.1"/>
    <property type="molecule type" value="Genomic_DNA"/>
</dbReference>
<accession>A0A7J7E7S4</accession>
<dbReference type="Gene3D" id="1.10.560.10">
    <property type="entry name" value="GroEL-like equatorial domain"/>
    <property type="match status" value="1"/>
</dbReference>
<dbReference type="InterPro" id="IPR002423">
    <property type="entry name" value="Cpn60/GroEL/TCP-1"/>
</dbReference>
<reference evidence="9 10" key="1">
    <citation type="journal article" date="2020" name="Mol. Biol. Evol.">
        <title>Interspecific Gene Flow and the Evolution of Specialization in Black and White Rhinoceros.</title>
        <authorList>
            <person name="Moodley Y."/>
            <person name="Westbury M.V."/>
            <person name="Russo I.M."/>
            <person name="Gopalakrishnan S."/>
            <person name="Rakotoarivelo A."/>
            <person name="Olsen R.A."/>
            <person name="Prost S."/>
            <person name="Tunstall T."/>
            <person name="Ryder O.A."/>
            <person name="Dalen L."/>
            <person name="Bruford M.W."/>
        </authorList>
    </citation>
    <scope>NUCLEOTIDE SEQUENCE [LARGE SCALE GENOMIC DNA]</scope>
    <source>
        <strain evidence="9">SBR-YM</strain>
        <tissue evidence="9">Skin</tissue>
    </source>
</reference>
<evidence type="ECO:0000313" key="9">
    <source>
        <dbReference type="EMBL" id="KAF5911446.1"/>
    </source>
</evidence>
<name>A0A7J7E7S4_DICBM</name>
<evidence type="ECO:0000256" key="7">
    <source>
        <dbReference type="RuleBase" id="RU004187"/>
    </source>
</evidence>
<dbReference type="PRINTS" id="PR00304">
    <property type="entry name" value="TCOMPLEXTCP1"/>
</dbReference>
<dbReference type="InterPro" id="IPR027410">
    <property type="entry name" value="TCP-1-like_intermed_sf"/>
</dbReference>
<feature type="compositionally biased region" description="Basic residues" evidence="8">
    <location>
        <begin position="546"/>
        <end position="556"/>
    </location>
</feature>
<dbReference type="GO" id="GO:0005832">
    <property type="term" value="C:chaperonin-containing T-complex"/>
    <property type="evidence" value="ECO:0007669"/>
    <property type="project" value="UniProtKB-ARBA"/>
</dbReference>
<dbReference type="PANTHER" id="PTHR11353">
    <property type="entry name" value="CHAPERONIN"/>
    <property type="match status" value="1"/>
</dbReference>
<dbReference type="SUPFAM" id="SSF52029">
    <property type="entry name" value="GroEL apical domain-like"/>
    <property type="match status" value="1"/>
</dbReference>
<dbReference type="InterPro" id="IPR027413">
    <property type="entry name" value="GROEL-like_equatorial_sf"/>
</dbReference>
<dbReference type="AlphaFoldDB" id="A0A7J7E7S4"/>
<dbReference type="Gene3D" id="3.30.260.10">
    <property type="entry name" value="TCP-1-like chaperonin intermediate domain"/>
    <property type="match status" value="1"/>
</dbReference>
<organism evidence="9 10">
    <name type="scientific">Diceros bicornis minor</name>
    <name type="common">South-central black rhinoceros</name>
    <dbReference type="NCBI Taxonomy" id="77932"/>
    <lineage>
        <taxon>Eukaryota</taxon>
        <taxon>Metazoa</taxon>
        <taxon>Chordata</taxon>
        <taxon>Craniata</taxon>
        <taxon>Vertebrata</taxon>
        <taxon>Euteleostomi</taxon>
        <taxon>Mammalia</taxon>
        <taxon>Eutheria</taxon>
        <taxon>Laurasiatheria</taxon>
        <taxon>Perissodactyla</taxon>
        <taxon>Rhinocerotidae</taxon>
        <taxon>Diceros</taxon>
    </lineage>
</organism>
<keyword evidence="5 7" id="KW-0067">ATP-binding</keyword>
<evidence type="ECO:0000256" key="6">
    <source>
        <dbReference type="ARBA" id="ARBA00023186"/>
    </source>
</evidence>
<evidence type="ECO:0000313" key="10">
    <source>
        <dbReference type="Proteomes" id="UP000551758"/>
    </source>
</evidence>
<proteinExistence type="inferred from homology"/>
<dbReference type="OrthoDB" id="1748577at2759"/>
<comment type="subcellular location">
    <subcellularLocation>
        <location evidence="1">Cytoplasm</location>
    </subcellularLocation>
</comment>
<dbReference type="Pfam" id="PF00118">
    <property type="entry name" value="Cpn60_TCP1"/>
    <property type="match status" value="1"/>
</dbReference>
<evidence type="ECO:0000256" key="3">
    <source>
        <dbReference type="ARBA" id="ARBA00022490"/>
    </source>
</evidence>
<dbReference type="GO" id="GO:0140662">
    <property type="term" value="F:ATP-dependent protein folding chaperone"/>
    <property type="evidence" value="ECO:0007669"/>
    <property type="project" value="InterPro"/>
</dbReference>
<feature type="compositionally biased region" description="Basic and acidic residues" evidence="8">
    <location>
        <begin position="535"/>
        <end position="545"/>
    </location>
</feature>
<sequence>MGSKAPCAPGLPERLGPGPGRRPRTPGAEEKHLLSSVAAAQALARVIRPCYGPHGRQKLLVTARGDTVVTGYAAAILRALELEHPAARLLREAALAQAEHSGDGAAFVVLLAGALLELAERLLRAGLPRSQLREAYAAASAETLALLPALAVRSLGPLEDPFWALHSVMDTHAPAQTHCLTKLVAHACWATRELDGSFQPERVGVCTLPGGRLEDSCLLPGLAVSGKACGQVTTVLRGARVALFACDFGPASPNAPATARLSSPDDLTKFRKGSEQLREKQVAQLARARVNVAVVWGEVDEKTLTQADKCGIMVIQATSRREMAYLSEVLGTPLMPYLLPPLEPGKCQRVYVQQLGAGLAVVFEWESPGNPALTLVLRAATTEGLRGAEQAAYHGIDAYAQLCQDPRLLPGAGATEMALAKILSDKGTKLEGPNGPAFLAFAQALRSLPETLAENAGLAVSEVMAEVHGAHQAGNVLTGVGAEGIINVAQEEVWDTLMAKAQGLRAVADVALQLVTIDEIVVANKSPTIQQDLNPDPKKAKEHPSPVKKKVLGTNK</sequence>
<dbReference type="InterPro" id="IPR017998">
    <property type="entry name" value="Chaperone_TCP-1"/>
</dbReference>
<comment type="similarity">
    <text evidence="2 7">Belongs to the TCP-1 chaperonin family.</text>
</comment>
<protein>
    <recommendedName>
        <fullName evidence="11">T-complex protein 1 subunit theta-like 2</fullName>
    </recommendedName>
</protein>
<feature type="region of interest" description="Disordered" evidence="8">
    <location>
        <begin position="1"/>
        <end position="27"/>
    </location>
</feature>
<dbReference type="Gene3D" id="3.50.7.10">
    <property type="entry name" value="GroEL"/>
    <property type="match status" value="1"/>
</dbReference>
<dbReference type="SUPFAM" id="SSF48592">
    <property type="entry name" value="GroEL equatorial domain-like"/>
    <property type="match status" value="1"/>
</dbReference>
<keyword evidence="4 7" id="KW-0547">Nucleotide-binding</keyword>
<dbReference type="GO" id="GO:0005524">
    <property type="term" value="F:ATP binding"/>
    <property type="evidence" value="ECO:0007669"/>
    <property type="project" value="UniProtKB-KW"/>
</dbReference>
<keyword evidence="3" id="KW-0963">Cytoplasm</keyword>
<feature type="region of interest" description="Disordered" evidence="8">
    <location>
        <begin position="529"/>
        <end position="556"/>
    </location>
</feature>
<dbReference type="FunFam" id="3.50.7.10:FF:000008">
    <property type="entry name" value="T-complex protein 1 subunit theta"/>
    <property type="match status" value="1"/>
</dbReference>